<dbReference type="InterPro" id="IPR006148">
    <property type="entry name" value="Glc/Gal-6P_isomerase"/>
</dbReference>
<dbReference type="InterPro" id="IPR005900">
    <property type="entry name" value="6-phosphogluconolactonase_DevB"/>
</dbReference>
<dbReference type="GO" id="GO:0017057">
    <property type="term" value="F:6-phosphogluconolactonase activity"/>
    <property type="evidence" value="ECO:0007669"/>
    <property type="project" value="InterPro"/>
</dbReference>
<dbReference type="NCBIfam" id="TIGR01198">
    <property type="entry name" value="pgl"/>
    <property type="match status" value="1"/>
</dbReference>
<evidence type="ECO:0000313" key="4">
    <source>
        <dbReference type="Proteomes" id="UP000663828"/>
    </source>
</evidence>
<dbReference type="GO" id="GO:0006098">
    <property type="term" value="P:pentose-phosphate shunt"/>
    <property type="evidence" value="ECO:0007669"/>
    <property type="project" value="InterPro"/>
</dbReference>
<dbReference type="Gene3D" id="3.40.50.1360">
    <property type="match status" value="1"/>
</dbReference>
<reference evidence="3" key="1">
    <citation type="submission" date="2021-02" db="EMBL/GenBank/DDBJ databases">
        <authorList>
            <person name="Nowell W R."/>
        </authorList>
    </citation>
    <scope>NUCLEOTIDE SEQUENCE</scope>
</reference>
<dbReference type="Proteomes" id="UP000663828">
    <property type="component" value="Unassembled WGS sequence"/>
</dbReference>
<dbReference type="AlphaFoldDB" id="A0A815MQ15"/>
<proteinExistence type="inferred from homology"/>
<dbReference type="PANTHER" id="PTHR11054:SF0">
    <property type="entry name" value="6-PHOSPHOGLUCONOLACTONASE"/>
    <property type="match status" value="1"/>
</dbReference>
<comment type="similarity">
    <text evidence="1">Belongs to the glucosamine/galactosamine-6-phosphate isomerase family. 6-phosphogluconolactonase subfamily.</text>
</comment>
<gene>
    <name evidence="3" type="ORF">XAT740_LOCUS35314</name>
</gene>
<name>A0A815MQ15_ADIRI</name>
<dbReference type="InterPro" id="IPR037171">
    <property type="entry name" value="NagB/RpiA_transferase-like"/>
</dbReference>
<dbReference type="Pfam" id="PF01182">
    <property type="entry name" value="Glucosamine_iso"/>
    <property type="match status" value="1"/>
</dbReference>
<dbReference type="GO" id="GO:0005975">
    <property type="term" value="P:carbohydrate metabolic process"/>
    <property type="evidence" value="ECO:0007669"/>
    <property type="project" value="InterPro"/>
</dbReference>
<feature type="domain" description="Glucosamine/galactosamine-6-phosphate isomerase" evidence="2">
    <location>
        <begin position="11"/>
        <end position="212"/>
    </location>
</feature>
<keyword evidence="4" id="KW-1185">Reference proteome</keyword>
<dbReference type="SUPFAM" id="SSF100950">
    <property type="entry name" value="NagB/RpiA/CoA transferase-like"/>
    <property type="match status" value="1"/>
</dbReference>
<accession>A0A815MQ15</accession>
<sequence>MSSSNINIIDDNEILSEKLGFQLEKIVLQLINTKQLITIGLSGGSLIDLLATNLPRLQLPWARLRFFFVDERFVPFTSNDSTYASYQAKLFRKLPLTEKNVIKIDPDATSVEQCAQDYENKLLETLNEDDKSFDILLLGMGPDGHTASLFPDHPGLKIEQGLVISIKDSPKPPPERVTLTLNTINQAKYKIVVATGESKSTIVKEVLQDKNQHGLCLQGECTTAGCKAEHRTIIVPVGFTKFDLADVNEEIPHCPIFNITDIRSKHDRPRDNVAIEYFDQPYKEWNKNTHKYTDQTHSSTNCLYTIQQTNQNWHRYWFSLSAGWYHKKLLEQINRFGKPNIRAIYLRITIGERESIAPSHTYVIEVWPPGHFIRLYPTLSFNAHQCEPLEQICREGTDTWLLPNLNQIH</sequence>
<dbReference type="EMBL" id="CAJNOR010003528">
    <property type="protein sequence ID" value="CAF1422717.1"/>
    <property type="molecule type" value="Genomic_DNA"/>
</dbReference>
<dbReference type="PANTHER" id="PTHR11054">
    <property type="entry name" value="6-PHOSPHOGLUCONOLACTONASE"/>
    <property type="match status" value="1"/>
</dbReference>
<evidence type="ECO:0000256" key="1">
    <source>
        <dbReference type="ARBA" id="ARBA00010662"/>
    </source>
</evidence>
<evidence type="ECO:0000259" key="2">
    <source>
        <dbReference type="Pfam" id="PF01182"/>
    </source>
</evidence>
<evidence type="ECO:0000313" key="3">
    <source>
        <dbReference type="EMBL" id="CAF1422717.1"/>
    </source>
</evidence>
<protein>
    <recommendedName>
        <fullName evidence="2">Glucosamine/galactosamine-6-phosphate isomerase domain-containing protein</fullName>
    </recommendedName>
</protein>
<organism evidence="3 4">
    <name type="scientific">Adineta ricciae</name>
    <name type="common">Rotifer</name>
    <dbReference type="NCBI Taxonomy" id="249248"/>
    <lineage>
        <taxon>Eukaryota</taxon>
        <taxon>Metazoa</taxon>
        <taxon>Spiralia</taxon>
        <taxon>Gnathifera</taxon>
        <taxon>Rotifera</taxon>
        <taxon>Eurotatoria</taxon>
        <taxon>Bdelloidea</taxon>
        <taxon>Adinetida</taxon>
        <taxon>Adinetidae</taxon>
        <taxon>Adineta</taxon>
    </lineage>
</organism>
<comment type="caution">
    <text evidence="3">The sequence shown here is derived from an EMBL/GenBank/DDBJ whole genome shotgun (WGS) entry which is preliminary data.</text>
</comment>
<dbReference type="CDD" id="cd01400">
    <property type="entry name" value="6PGL"/>
    <property type="match status" value="1"/>
</dbReference>
<dbReference type="InterPro" id="IPR039104">
    <property type="entry name" value="6PGL"/>
</dbReference>